<evidence type="ECO:0000313" key="1">
    <source>
        <dbReference type="EMBL" id="ASJ03860.1"/>
    </source>
</evidence>
<name>A0A2Z2MB88_9EURY</name>
<dbReference type="EMBL" id="CP015101">
    <property type="protein sequence ID" value="ASJ03860.1"/>
    <property type="molecule type" value="Genomic_DNA"/>
</dbReference>
<proteinExistence type="predicted"/>
<dbReference type="OrthoDB" id="85696at2157"/>
<dbReference type="AlphaFoldDB" id="A0A2Z2MB88"/>
<keyword evidence="2" id="KW-1185">Reference proteome</keyword>
<sequence>MKRRGFIFTLDAILALLLVTMFVVSITQINPSTQVYSTYMRSQSKYVADDTLTMFRTLPLRELVPPETLKEWMTGPDPVINTTLVTPDMSPIDIVATYWATAPLFPGANLTHKAEIIMGYLLNNTLRGYNYELMINNYTSPYLRKVGSNYSAAQDVTPATLILSGYAFNQTPRGYMARAFLNKLGSKENIYTIRGGYIYAETNYPDDAVVIKYIVPADAIPKDAQIEEIKWFVEPAWVGSYYDLYLNGQYITSDYVTYNQLFTDSDYPELKQYFHPGETNVFEVRVYKQWYDGGEDGAQYISIKYRTSVPSTLKFPKKFYFEDVTANYPITNWKFLIIPGALKALNIQVAVGNISATEPISLSFVFTNEVSIPPTYCSYNTTTQVKTCYWSNSTIANTLSANGYNYNQISGKWTTVIVHAGGNWYHSPRIHLIGNESFIEADYTTGILLTAYTIDITEPIPLPNTGWTHNININFNVPEGVQPLWVKFQFPWLYSSGSNPSQRLQVDNPMISPTYLYCHNGNGYSSCNPSNPFTHFAQFGYAANSFDYKYDPLPHAISNGLNTVTITLGNGYQLQPLNGHGELTYVIQGFAGYGDVFPALLRPGCSGYNITYYWTGDNLPHYVTAGDSPYCDVTAQDLLNGRDRYAVDDAIIRLFNNLGGDGTQANPILVQLPPTVNIVFVSMGNIPGLFRPITITLRVWRES</sequence>
<dbReference type="Proteomes" id="UP000250272">
    <property type="component" value="Chromosome"/>
</dbReference>
<dbReference type="RefSeq" id="WP_088863916.1">
    <property type="nucleotide sequence ID" value="NZ_CP015101.1"/>
</dbReference>
<dbReference type="KEGG" id="tbs:A3L01_00160"/>
<organism evidence="1 2">
    <name type="scientific">Thermococcus barossii</name>
    <dbReference type="NCBI Taxonomy" id="54077"/>
    <lineage>
        <taxon>Archaea</taxon>
        <taxon>Methanobacteriati</taxon>
        <taxon>Methanobacteriota</taxon>
        <taxon>Thermococci</taxon>
        <taxon>Thermococcales</taxon>
        <taxon>Thermococcaceae</taxon>
        <taxon>Thermococcus</taxon>
    </lineage>
</organism>
<protein>
    <submittedName>
        <fullName evidence="1">Hydrolase</fullName>
    </submittedName>
</protein>
<accession>A0A2Z2MB88</accession>
<dbReference type="GeneID" id="33325140"/>
<keyword evidence="1" id="KW-0378">Hydrolase</keyword>
<reference evidence="1 2" key="1">
    <citation type="submission" date="2016-04" db="EMBL/GenBank/DDBJ databases">
        <title>Complete genome sequence of Thermococcus barossii type strain SHCK-94.</title>
        <authorList>
            <person name="Oger P.M."/>
        </authorList>
    </citation>
    <scope>NUCLEOTIDE SEQUENCE [LARGE SCALE GENOMIC DNA]</scope>
    <source>
        <strain evidence="1 2">SHCK-94</strain>
    </source>
</reference>
<evidence type="ECO:0000313" key="2">
    <source>
        <dbReference type="Proteomes" id="UP000250272"/>
    </source>
</evidence>
<dbReference type="GO" id="GO:0016787">
    <property type="term" value="F:hydrolase activity"/>
    <property type="evidence" value="ECO:0007669"/>
    <property type="project" value="UniProtKB-KW"/>
</dbReference>
<gene>
    <name evidence="1" type="ORF">A3L01_00160</name>
</gene>